<dbReference type="InterPro" id="IPR016024">
    <property type="entry name" value="ARM-type_fold"/>
</dbReference>
<feature type="compositionally biased region" description="Low complexity" evidence="1">
    <location>
        <begin position="688"/>
        <end position="698"/>
    </location>
</feature>
<evidence type="ECO:0000313" key="2">
    <source>
        <dbReference type="EMBL" id="EFJ49554.1"/>
    </source>
</evidence>
<feature type="compositionally biased region" description="Low complexity" evidence="1">
    <location>
        <begin position="52"/>
        <end position="68"/>
    </location>
</feature>
<evidence type="ECO:0000256" key="1">
    <source>
        <dbReference type="SAM" id="MobiDB-lite"/>
    </source>
</evidence>
<proteinExistence type="predicted"/>
<feature type="region of interest" description="Disordered" evidence="1">
    <location>
        <begin position="582"/>
        <end position="654"/>
    </location>
</feature>
<dbReference type="EMBL" id="GL378335">
    <property type="protein sequence ID" value="EFJ49554.1"/>
    <property type="molecule type" value="Genomic_DNA"/>
</dbReference>
<feature type="region of interest" description="Disordered" evidence="1">
    <location>
        <begin position="725"/>
        <end position="756"/>
    </location>
</feature>
<dbReference type="InParanoid" id="D8TSW8"/>
<dbReference type="InterPro" id="IPR011989">
    <property type="entry name" value="ARM-like"/>
</dbReference>
<feature type="region of interest" description="Disordered" evidence="1">
    <location>
        <begin position="506"/>
        <end position="525"/>
    </location>
</feature>
<gene>
    <name evidence="2" type="ORF">VOLCADRAFT_89881</name>
</gene>
<dbReference type="OrthoDB" id="545571at2759"/>
<feature type="region of interest" description="Disordered" evidence="1">
    <location>
        <begin position="674"/>
        <end position="702"/>
    </location>
</feature>
<feature type="compositionally biased region" description="Pro residues" evidence="1">
    <location>
        <begin position="799"/>
        <end position="809"/>
    </location>
</feature>
<dbReference type="Gene3D" id="1.25.10.10">
    <property type="entry name" value="Leucine-rich Repeat Variant"/>
    <property type="match status" value="1"/>
</dbReference>
<accession>D8TSW8</accession>
<feature type="region of interest" description="Disordered" evidence="1">
    <location>
        <begin position="469"/>
        <end position="500"/>
    </location>
</feature>
<dbReference type="RefSeq" id="XP_002949535.1">
    <property type="nucleotide sequence ID" value="XM_002949489.1"/>
</dbReference>
<name>D8TSW8_VOLCA</name>
<feature type="region of interest" description="Disordered" evidence="1">
    <location>
        <begin position="1"/>
        <end position="29"/>
    </location>
</feature>
<protein>
    <submittedName>
        <fullName evidence="2">Uncharacterized protein</fullName>
    </submittedName>
</protein>
<evidence type="ECO:0000313" key="3">
    <source>
        <dbReference type="Proteomes" id="UP000001058"/>
    </source>
</evidence>
<feature type="region of interest" description="Disordered" evidence="1">
    <location>
        <begin position="44"/>
        <end position="84"/>
    </location>
</feature>
<dbReference type="AlphaFoldDB" id="D8TSW8"/>
<feature type="compositionally biased region" description="Polar residues" evidence="1">
    <location>
        <begin position="624"/>
        <end position="642"/>
    </location>
</feature>
<dbReference type="GeneID" id="9618706"/>
<dbReference type="KEGG" id="vcn:VOLCADRAFT_89881"/>
<keyword evidence="3" id="KW-1185">Reference proteome</keyword>
<dbReference type="Proteomes" id="UP000001058">
    <property type="component" value="Unassembled WGS sequence"/>
</dbReference>
<feature type="compositionally biased region" description="Polar residues" evidence="1">
    <location>
        <begin position="506"/>
        <end position="515"/>
    </location>
</feature>
<reference evidence="2 3" key="1">
    <citation type="journal article" date="2010" name="Science">
        <title>Genomic analysis of organismal complexity in the multicellular green alga Volvox carteri.</title>
        <authorList>
            <person name="Prochnik S.E."/>
            <person name="Umen J."/>
            <person name="Nedelcu A.M."/>
            <person name="Hallmann A."/>
            <person name="Miller S.M."/>
            <person name="Nishii I."/>
            <person name="Ferris P."/>
            <person name="Kuo A."/>
            <person name="Mitros T."/>
            <person name="Fritz-Laylin L.K."/>
            <person name="Hellsten U."/>
            <person name="Chapman J."/>
            <person name="Simakov O."/>
            <person name="Rensing S.A."/>
            <person name="Terry A."/>
            <person name="Pangilinan J."/>
            <person name="Kapitonov V."/>
            <person name="Jurka J."/>
            <person name="Salamov A."/>
            <person name="Shapiro H."/>
            <person name="Schmutz J."/>
            <person name="Grimwood J."/>
            <person name="Lindquist E."/>
            <person name="Lucas S."/>
            <person name="Grigoriev I.V."/>
            <person name="Schmitt R."/>
            <person name="Kirk D."/>
            <person name="Rokhsar D.S."/>
        </authorList>
    </citation>
    <scope>NUCLEOTIDE SEQUENCE [LARGE SCALE GENOMIC DNA]</scope>
    <source>
        <strain evidence="3">f. Nagariensis / Eve</strain>
    </source>
</reference>
<organism evidence="3">
    <name type="scientific">Volvox carteri f. nagariensis</name>
    <dbReference type="NCBI Taxonomy" id="3068"/>
    <lineage>
        <taxon>Eukaryota</taxon>
        <taxon>Viridiplantae</taxon>
        <taxon>Chlorophyta</taxon>
        <taxon>core chlorophytes</taxon>
        <taxon>Chlorophyceae</taxon>
        <taxon>CS clade</taxon>
        <taxon>Chlamydomonadales</taxon>
        <taxon>Volvocaceae</taxon>
        <taxon>Volvox</taxon>
    </lineage>
</organism>
<feature type="region of interest" description="Disordered" evidence="1">
    <location>
        <begin position="317"/>
        <end position="347"/>
    </location>
</feature>
<feature type="compositionally biased region" description="Low complexity" evidence="1">
    <location>
        <begin position="1"/>
        <end position="20"/>
    </location>
</feature>
<feature type="compositionally biased region" description="Low complexity" evidence="1">
    <location>
        <begin position="582"/>
        <end position="596"/>
    </location>
</feature>
<dbReference type="SUPFAM" id="SSF48371">
    <property type="entry name" value="ARM repeat"/>
    <property type="match status" value="1"/>
</dbReference>
<feature type="compositionally biased region" description="Low complexity" evidence="1">
    <location>
        <begin position="739"/>
        <end position="756"/>
    </location>
</feature>
<sequence length="871" mass="88560">MNGTSTVSPSPQSPPVASGSTPYPSTNPRASTVKVALSFVHRVSHPRKPLPSGATSAAAGAATGEIGDDGGLSLDGGPSNKLPPQPIVTETEVIEPAAPGSTLGSSIQDDGLDAAVAPPPLEHSTVQDYVATAEKWLAMDQTLNHYEELTARGLLMIRNVVRSEPRYAAQESGNWLPLVREGLGSKYGLVRASAASALAAFAAGTPGREAIHKDSQVLPRLMQMLTNGLVSGGGDNYDTQYACLALANMALNALYRQPLVRYGVLPRAADVLRAAIRYLNTQYQQQQQHQPQLQHGTGAGGVAMGGAGGIAGGGGGGCVGGPGPRRGPFRNGIGSGNGSSGDDCARGNTSVVRSGTYVATLLTSWAVEPQGREQLQQYDVPRLASELYERCVAVLGEDHPLSRRLTLLADACSAAELLQEIAGGSGGPSGGGGTETGMIMMNWEATGQQQHPPEDRTEHAGEAGLAATTTATGSHSTQVNSSGGSGGPASSQATPNGNAHREVSFLDSSSRQGTASGAGVGTARGSVQRFVSPDPLLSPSGSSAGDGVLRTISKKQLAIAAAAAAAAASTATATTTTITATTTTTTSTSTSSTVAALLSPRDVPTGSGTTPRLSKLLSARPSHSGLTSFPSAALSQPPQQHQLYGGTAGGHTASPFAQRQHAFSEFGFHGLSSSSGCGALTPPPATPSQQQQQQQSSSVSTAGSMMGVHFSASILQEAAAAAAAAARGPPGGEDDLQRRSGSSLPPQLSSQPSSARALRLPSVAIGRLSSSAEGPLGSARSSTATGPPLSARGSEQHPYPHPSVNPHPQPGQRLELPFHLVRPIPTISATSGKVSRISAAYGQVSNTRQGSINGTAQHTVHTYTRGYTGEL</sequence>
<feature type="region of interest" description="Disordered" evidence="1">
    <location>
        <begin position="769"/>
        <end position="813"/>
    </location>
</feature>